<dbReference type="AlphaFoldDB" id="A0AAU9Y5J8"/>
<keyword evidence="2" id="KW-1185">Reference proteome</keyword>
<proteinExistence type="predicted"/>
<sequence length="303" mass="35278">MLWRELEEKVFLLNIFLEMCDENLPTVINVGEGDEISLRVLDSKRGNELMLCKDPQGNKYEVKPLRSCEEFRSSNLDEDVPVSVQGFGVAMETEQTSFLRQNSLIRARSGVQELRRQLKKVKSKSTHSSVDETPKVEQLLQWCEEQRSCCEGIYLSLIRTIGAVFGEIMKDNSKCIHQFLEFTMEVKDQENKIFSRIEPALSQSHHLDKHQVSRVEQLEKWRRAHKKHIEEVEKLLSFLLDQQAKTDQKSRHQSLSEWSGVDEIRNISKPPIVHQMSLMEIQKTFSQERKVNHESQLQNGKEA</sequence>
<evidence type="ECO:0000313" key="2">
    <source>
        <dbReference type="Proteomes" id="UP001159428"/>
    </source>
</evidence>
<organism evidence="1 2">
    <name type="scientific">Pocillopora meandrina</name>
    <dbReference type="NCBI Taxonomy" id="46732"/>
    <lineage>
        <taxon>Eukaryota</taxon>
        <taxon>Metazoa</taxon>
        <taxon>Cnidaria</taxon>
        <taxon>Anthozoa</taxon>
        <taxon>Hexacorallia</taxon>
        <taxon>Scleractinia</taxon>
        <taxon>Astrocoeniina</taxon>
        <taxon>Pocilloporidae</taxon>
        <taxon>Pocillopora</taxon>
    </lineage>
</organism>
<name>A0AAU9Y5J8_9CNID</name>
<gene>
    <name evidence="1" type="ORF">PMEA_00008627</name>
</gene>
<reference evidence="1 2" key="1">
    <citation type="submission" date="2022-05" db="EMBL/GenBank/DDBJ databases">
        <authorList>
            <consortium name="Genoscope - CEA"/>
            <person name="William W."/>
        </authorList>
    </citation>
    <scope>NUCLEOTIDE SEQUENCE [LARGE SCALE GENOMIC DNA]</scope>
</reference>
<comment type="caution">
    <text evidence="1">The sequence shown here is derived from an EMBL/GenBank/DDBJ whole genome shotgun (WGS) entry which is preliminary data.</text>
</comment>
<accession>A0AAU9Y5J8</accession>
<dbReference type="EMBL" id="CALNXJ010000174">
    <property type="protein sequence ID" value="CAH3168222.1"/>
    <property type="molecule type" value="Genomic_DNA"/>
</dbReference>
<protein>
    <submittedName>
        <fullName evidence="1">Uncharacterized protein</fullName>
    </submittedName>
</protein>
<evidence type="ECO:0000313" key="1">
    <source>
        <dbReference type="EMBL" id="CAH3168222.1"/>
    </source>
</evidence>
<dbReference type="Proteomes" id="UP001159428">
    <property type="component" value="Unassembled WGS sequence"/>
</dbReference>